<keyword evidence="2" id="KW-1185">Reference proteome</keyword>
<dbReference type="AlphaFoldDB" id="A0A0D0QUQ8"/>
<accession>A0A0D0QUQ8</accession>
<evidence type="ECO:0000313" key="2">
    <source>
        <dbReference type="Proteomes" id="UP000032102"/>
    </source>
</evidence>
<comment type="caution">
    <text evidence="1">The sequence shown here is derived from an EMBL/GenBank/DDBJ whole genome shotgun (WGS) entry which is preliminary data.</text>
</comment>
<dbReference type="EMBL" id="JXTH01000082">
    <property type="protein sequence ID" value="KIQ93224.1"/>
    <property type="molecule type" value="Genomic_DNA"/>
</dbReference>
<proteinExistence type="predicted"/>
<dbReference type="PATRIC" id="fig|404937.3.peg.2949"/>
<reference evidence="1 2" key="1">
    <citation type="submission" date="2015-01" db="EMBL/GenBank/DDBJ databases">
        <title>Draft genome of Anoxybacillus thermarum strain AF/04.</title>
        <authorList>
            <person name="Poli A."/>
            <person name="Nicolaus B."/>
            <person name="Chan K.-G."/>
            <person name="Kahar U.M."/>
            <person name="Yaakob A.S."/>
            <person name="Chan C.S."/>
            <person name="Goh K.M."/>
        </authorList>
    </citation>
    <scope>NUCLEOTIDE SEQUENCE [LARGE SCALE GENOMIC DNA]</scope>
    <source>
        <strain evidence="1 2">AF/04</strain>
    </source>
</reference>
<gene>
    <name evidence="1" type="ORF">LH47_02691</name>
</gene>
<evidence type="ECO:0000313" key="1">
    <source>
        <dbReference type="EMBL" id="KIQ93224.1"/>
    </source>
</evidence>
<sequence length="76" mass="8893">MNHIKPIALLVEEKRIVDALAQVRPLMASWDEIEPFRTLVRLFDYALHRCLSPPEVCRKALRREISVGLFFCLPFL</sequence>
<dbReference type="RefSeq" id="WP_043968360.1">
    <property type="nucleotide sequence ID" value="NZ_JXTH01000082.1"/>
</dbReference>
<organism evidence="1 2">
    <name type="scientific">Anoxybacillus thermarum</name>
    <dbReference type="NCBI Taxonomy" id="404937"/>
    <lineage>
        <taxon>Bacteria</taxon>
        <taxon>Bacillati</taxon>
        <taxon>Bacillota</taxon>
        <taxon>Bacilli</taxon>
        <taxon>Bacillales</taxon>
        <taxon>Anoxybacillaceae</taxon>
        <taxon>Anoxybacillus</taxon>
    </lineage>
</organism>
<name>A0A0D0QUQ8_9BACL</name>
<dbReference type="Proteomes" id="UP000032102">
    <property type="component" value="Unassembled WGS sequence"/>
</dbReference>
<protein>
    <submittedName>
        <fullName evidence="1">Uncharacterized protein</fullName>
    </submittedName>
</protein>